<evidence type="ECO:0000313" key="3">
    <source>
        <dbReference type="Proteomes" id="UP000182085"/>
    </source>
</evidence>
<feature type="signal peptide" evidence="1">
    <location>
        <begin position="1"/>
        <end position="26"/>
    </location>
</feature>
<organism evidence="2 3">
    <name type="scientific">Pseudomonas rhodesiae</name>
    <dbReference type="NCBI Taxonomy" id="76760"/>
    <lineage>
        <taxon>Bacteria</taxon>
        <taxon>Pseudomonadati</taxon>
        <taxon>Pseudomonadota</taxon>
        <taxon>Gammaproteobacteria</taxon>
        <taxon>Pseudomonadales</taxon>
        <taxon>Pseudomonadaceae</taxon>
        <taxon>Pseudomonas</taxon>
    </lineage>
</organism>
<name>A0AAE8HEY7_9PSED</name>
<evidence type="ECO:0000256" key="1">
    <source>
        <dbReference type="SAM" id="SignalP"/>
    </source>
</evidence>
<reference evidence="2 3" key="1">
    <citation type="submission" date="2016-10" db="EMBL/GenBank/DDBJ databases">
        <authorList>
            <person name="Varghese N."/>
            <person name="Submissions S."/>
        </authorList>
    </citation>
    <scope>NUCLEOTIDE SEQUENCE [LARGE SCALE GENOMIC DNA]</scope>
    <source>
        <strain evidence="2 3">BS2777</strain>
    </source>
</reference>
<dbReference type="RefSeq" id="WP_083377906.1">
    <property type="nucleotide sequence ID" value="NZ_BAAAEG010000001.1"/>
</dbReference>
<keyword evidence="1" id="KW-0732">Signal</keyword>
<accession>A0AAE8HEY7</accession>
<evidence type="ECO:0000313" key="2">
    <source>
        <dbReference type="EMBL" id="SDV13215.1"/>
    </source>
</evidence>
<evidence type="ECO:0008006" key="4">
    <source>
        <dbReference type="Google" id="ProtNLM"/>
    </source>
</evidence>
<dbReference type="Proteomes" id="UP000182085">
    <property type="component" value="Chromosome I"/>
</dbReference>
<keyword evidence="3" id="KW-1185">Reference proteome</keyword>
<feature type="chain" id="PRO_5042297944" description="Fimbrial protein" evidence="1">
    <location>
        <begin position="27"/>
        <end position="411"/>
    </location>
</feature>
<dbReference type="EMBL" id="LT629801">
    <property type="protein sequence ID" value="SDV13215.1"/>
    <property type="molecule type" value="Genomic_DNA"/>
</dbReference>
<dbReference type="AlphaFoldDB" id="A0AAE8HEY7"/>
<protein>
    <recommendedName>
        <fullName evidence="4">Fimbrial protein</fullName>
    </recommendedName>
</protein>
<sequence>MNRASPLNLAVLVGLLSLGGTGTAQAISENITALFKPDPANPMVNKFQNTTPISSICQSHIPTQCQALNLFSLRIPGFDALSNGPILANHADERQGFMVQVPSHWRNVLVTHTKTGETETVQMRIAGFGGLWQVPRPPGVSAWAQPGVGWTQQWARAPSPCISTGHLKAGLQTATYFWMVPEGAGVCSRKPSQELAYMRIYQMEYAYELRTPNPLGMSSGEYTGSLTYTMGPGGDYDFGDVLIPTDNQLTFSIFLEVQHDLKIEVPPGGNRIELVPQGGWQAWLNQGRKPARLFRDQIFNISASSRFKMQLECERVMGNTCALRNADGHQVPLDISVSLPYGLNRPDGSAVNRQPLLLSGAGTELFQPGYYVNRRPGTLHFEVAKEHADSMLAQGGSTYSGQATVIWDSDL</sequence>
<gene>
    <name evidence="2" type="ORF">SAMN04490209_3834</name>
</gene>
<proteinExistence type="predicted"/>